<evidence type="ECO:0000313" key="4">
    <source>
        <dbReference type="Proteomes" id="UP000001823"/>
    </source>
</evidence>
<sequence length="155" mass="18370">MKYKLSKLFIVKSIILRFLIFSLLYLGLSLGFYRLKSFSSFNQLNGIMDNTLWVLQLLITVIFIISVLICPIIKYFTWSYFIFSDFIEIRYGVLFKRYICIKRNNIKYINVCENPIDMILRIKSINIYTAGGKVSIPAINKEQVEFFNYIVQERV</sequence>
<dbReference type="KEGG" id="cpf:CPF_1762"/>
<dbReference type="GeneID" id="93001953"/>
<name>A0A0H2YR76_CLOP1</name>
<dbReference type="Proteomes" id="UP000001823">
    <property type="component" value="Chromosome"/>
</dbReference>
<evidence type="ECO:0000313" key="3">
    <source>
        <dbReference type="EMBL" id="ABG83427.1"/>
    </source>
</evidence>
<reference evidence="3 4" key="1">
    <citation type="journal article" date="2006" name="Genome Res.">
        <title>Skewed genomic variability in strains of the toxigenic bacterial pathogen, Clostridium perfringens.</title>
        <authorList>
            <person name="Myers G.S."/>
            <person name="Rasko D.A."/>
            <person name="Cheung J.K."/>
            <person name="Ravel J."/>
            <person name="Seshadri R."/>
            <person name="Deboy R.T."/>
            <person name="Ren Q."/>
            <person name="Varga J."/>
            <person name="Awad M.M."/>
            <person name="Brinkac L.M."/>
            <person name="Daugherty S.C."/>
            <person name="Haft D.H."/>
            <person name="Dodson R.J."/>
            <person name="Madupu R."/>
            <person name="Nelson W.C."/>
            <person name="Rosovitz M.J."/>
            <person name="Sullivan S.A."/>
            <person name="Khouri H."/>
            <person name="Dimitrov G.I."/>
            <person name="Watkins K.L."/>
            <person name="Mulligan S."/>
            <person name="Benton J."/>
            <person name="Radune D."/>
            <person name="Fisher D.J."/>
            <person name="Atkins H.S."/>
            <person name="Hiscox T."/>
            <person name="Jost B.H."/>
            <person name="Billington S.J."/>
            <person name="Songer J.G."/>
            <person name="McClane B.A."/>
            <person name="Titball R.W."/>
            <person name="Rood J.I."/>
            <person name="Melville S.B."/>
            <person name="Paulsen I.T."/>
        </authorList>
    </citation>
    <scope>NUCLEOTIDE SEQUENCE [LARGE SCALE GENOMIC DNA]</scope>
    <source>
        <strain evidence="4">ATCC 13124 / DSM 756 / JCM 1290 / NCIMB 6125 / NCTC 8237 / S 107 / Type A</strain>
    </source>
</reference>
<keyword evidence="4" id="KW-1185">Reference proteome</keyword>
<feature type="domain" description="YdbS-like PH" evidence="2">
    <location>
        <begin position="75"/>
        <end position="147"/>
    </location>
</feature>
<feature type="transmembrane region" description="Helical" evidence="1">
    <location>
        <begin position="53"/>
        <end position="73"/>
    </location>
</feature>
<dbReference type="EMBL" id="CP000246">
    <property type="protein sequence ID" value="ABG83427.1"/>
    <property type="molecule type" value="Genomic_DNA"/>
</dbReference>
<gene>
    <name evidence="3" type="ordered locus">CPF_1762</name>
</gene>
<dbReference type="RefSeq" id="WP_003456094.1">
    <property type="nucleotide sequence ID" value="NC_008261.1"/>
</dbReference>
<dbReference type="STRING" id="195103.CPF_1762"/>
<proteinExistence type="predicted"/>
<evidence type="ECO:0000256" key="1">
    <source>
        <dbReference type="SAM" id="Phobius"/>
    </source>
</evidence>
<evidence type="ECO:0000259" key="2">
    <source>
        <dbReference type="Pfam" id="PF03703"/>
    </source>
</evidence>
<keyword evidence="1" id="KW-1133">Transmembrane helix</keyword>
<dbReference type="PANTHER" id="PTHR34473:SF2">
    <property type="entry name" value="UPF0699 TRANSMEMBRANE PROTEIN YDBT"/>
    <property type="match status" value="1"/>
</dbReference>
<dbReference type="AlphaFoldDB" id="A0A0H2YR76"/>
<keyword evidence="1" id="KW-0812">Transmembrane</keyword>
<organism evidence="3 4">
    <name type="scientific">Clostridium perfringens (strain ATCC 13124 / DSM 756 / JCM 1290 / NCIMB 6125 / NCTC 8237 / Type A)</name>
    <dbReference type="NCBI Taxonomy" id="195103"/>
    <lineage>
        <taxon>Bacteria</taxon>
        <taxon>Bacillati</taxon>
        <taxon>Bacillota</taxon>
        <taxon>Clostridia</taxon>
        <taxon>Eubacteriales</taxon>
        <taxon>Clostridiaceae</taxon>
        <taxon>Clostridium</taxon>
    </lineage>
</organism>
<feature type="transmembrane region" description="Helical" evidence="1">
    <location>
        <begin position="14"/>
        <end position="33"/>
    </location>
</feature>
<dbReference type="HOGENOM" id="CLU_1692440_0_0_9"/>
<protein>
    <submittedName>
        <fullName evidence="3">Membrane protein</fullName>
    </submittedName>
</protein>
<dbReference type="PANTHER" id="PTHR34473">
    <property type="entry name" value="UPF0699 TRANSMEMBRANE PROTEIN YDBS"/>
    <property type="match status" value="1"/>
</dbReference>
<dbReference type="PaxDb" id="195103-CPF_1762"/>
<dbReference type="InterPro" id="IPR005182">
    <property type="entry name" value="YdbS-like_PH"/>
</dbReference>
<accession>A0A0H2YR76</accession>
<keyword evidence="1" id="KW-0472">Membrane</keyword>
<dbReference type="Pfam" id="PF03703">
    <property type="entry name" value="bPH_2"/>
    <property type="match status" value="1"/>
</dbReference>